<evidence type="ECO:0000256" key="5">
    <source>
        <dbReference type="ARBA" id="ARBA00022729"/>
    </source>
</evidence>
<evidence type="ECO:0000256" key="4">
    <source>
        <dbReference type="ARBA" id="ARBA00022692"/>
    </source>
</evidence>
<sequence>MKKLAAAIGVSLLTLSASVFAQEGLYLGPSLGYYYLDSERVVSGHDEAGVAGFNVGYRFFNDWALEAGYGKDIAGDDLDVAQINAYFWLGEDNGGWRPYVVAGFSYYDRDGENNLWSDEEYTHQAQIGFGLSKMISDQWEFRGDARIAHKLREGNEGINDGSLNFALNYYFNKPAAPVVEEPVEPRVPEMPAPEPETRTITVRLNVEFEFDKAIVRAIYGDELNAVANAMKVHDDITLVLEGHTDARGSDDYNQGLSERRAAAVKAKIVEDYGIDPSRITTEGYGESRPIADNATDEGRARNRRVVGEMTYTEVVE</sequence>
<evidence type="ECO:0000256" key="1">
    <source>
        <dbReference type="ARBA" id="ARBA00004571"/>
    </source>
</evidence>
<evidence type="ECO:0000256" key="7">
    <source>
        <dbReference type="ARBA" id="ARBA00023114"/>
    </source>
</evidence>
<dbReference type="Gene3D" id="2.40.160.20">
    <property type="match status" value="1"/>
</dbReference>
<evidence type="ECO:0000256" key="11">
    <source>
        <dbReference type="SAM" id="SignalP"/>
    </source>
</evidence>
<dbReference type="GO" id="GO:0046930">
    <property type="term" value="C:pore complex"/>
    <property type="evidence" value="ECO:0007669"/>
    <property type="project" value="UniProtKB-KW"/>
</dbReference>
<keyword evidence="5 11" id="KW-0732">Signal</keyword>
<dbReference type="InterPro" id="IPR006664">
    <property type="entry name" value="OMP_bac"/>
</dbReference>
<dbReference type="InterPro" id="IPR011250">
    <property type="entry name" value="OMP/PagP_B-barrel"/>
</dbReference>
<evidence type="ECO:0000259" key="12">
    <source>
        <dbReference type="PROSITE" id="PS51123"/>
    </source>
</evidence>
<name>A0AAW8B2L5_9GAMM</name>
<feature type="domain" description="OmpA-like" evidence="12">
    <location>
        <begin position="195"/>
        <end position="313"/>
    </location>
</feature>
<dbReference type="Gene3D" id="3.30.1330.60">
    <property type="entry name" value="OmpA-like domain"/>
    <property type="match status" value="1"/>
</dbReference>
<dbReference type="InterPro" id="IPR036737">
    <property type="entry name" value="OmpA-like_sf"/>
</dbReference>
<dbReference type="Pfam" id="PF13505">
    <property type="entry name" value="OMP_b-brl"/>
    <property type="match status" value="1"/>
</dbReference>
<dbReference type="InterPro" id="IPR006690">
    <property type="entry name" value="OMPA-like_CS"/>
</dbReference>
<evidence type="ECO:0000313" key="14">
    <source>
        <dbReference type="Proteomes" id="UP001178354"/>
    </source>
</evidence>
<keyword evidence="6" id="KW-0406">Ion transport</keyword>
<dbReference type="PROSITE" id="PS01068">
    <property type="entry name" value="OMPA_1"/>
    <property type="match status" value="1"/>
</dbReference>
<protein>
    <submittedName>
        <fullName evidence="13">OmpA family protein</fullName>
    </submittedName>
</protein>
<evidence type="ECO:0000313" key="13">
    <source>
        <dbReference type="EMBL" id="MDP1520001.1"/>
    </source>
</evidence>
<comment type="caution">
    <text evidence="13">The sequence shown here is derived from an EMBL/GenBank/DDBJ whole genome shotgun (WGS) entry which is preliminary data.</text>
</comment>
<evidence type="ECO:0000256" key="2">
    <source>
        <dbReference type="ARBA" id="ARBA00022448"/>
    </source>
</evidence>
<gene>
    <name evidence="13" type="ORF">Q8A57_03375</name>
</gene>
<keyword evidence="8 10" id="KW-0472">Membrane</keyword>
<keyword evidence="7" id="KW-0626">Porin</keyword>
<dbReference type="GO" id="GO:0015288">
    <property type="term" value="F:porin activity"/>
    <property type="evidence" value="ECO:0007669"/>
    <property type="project" value="UniProtKB-KW"/>
</dbReference>
<evidence type="ECO:0000256" key="3">
    <source>
        <dbReference type="ARBA" id="ARBA00022452"/>
    </source>
</evidence>
<keyword evidence="14" id="KW-1185">Reference proteome</keyword>
<dbReference type="AlphaFoldDB" id="A0AAW8B2L5"/>
<evidence type="ECO:0000256" key="10">
    <source>
        <dbReference type="PROSITE-ProRule" id="PRU00473"/>
    </source>
</evidence>
<keyword evidence="4" id="KW-0812">Transmembrane</keyword>
<dbReference type="GO" id="GO:0009279">
    <property type="term" value="C:cell outer membrane"/>
    <property type="evidence" value="ECO:0007669"/>
    <property type="project" value="UniProtKB-SubCell"/>
</dbReference>
<evidence type="ECO:0000256" key="6">
    <source>
        <dbReference type="ARBA" id="ARBA00023065"/>
    </source>
</evidence>
<keyword evidence="2" id="KW-0813">Transport</keyword>
<dbReference type="PRINTS" id="PR01021">
    <property type="entry name" value="OMPADOMAIN"/>
</dbReference>
<dbReference type="SUPFAM" id="SSF56925">
    <property type="entry name" value="OMPA-like"/>
    <property type="match status" value="1"/>
</dbReference>
<comment type="subcellular location">
    <subcellularLocation>
        <location evidence="1">Cell outer membrane</location>
        <topology evidence="1">Multi-pass membrane protein</topology>
    </subcellularLocation>
</comment>
<dbReference type="SUPFAM" id="SSF103088">
    <property type="entry name" value="OmpA-like"/>
    <property type="match status" value="1"/>
</dbReference>
<dbReference type="PROSITE" id="PS51123">
    <property type="entry name" value="OMPA_2"/>
    <property type="match status" value="1"/>
</dbReference>
<keyword evidence="3" id="KW-1134">Transmembrane beta strand</keyword>
<dbReference type="PANTHER" id="PTHR30329:SF21">
    <property type="entry name" value="LIPOPROTEIN YIAD-RELATED"/>
    <property type="match status" value="1"/>
</dbReference>
<proteinExistence type="predicted"/>
<dbReference type="PRINTS" id="PR01023">
    <property type="entry name" value="NAFLGMOTY"/>
</dbReference>
<reference evidence="13" key="2">
    <citation type="submission" date="2023-08" db="EMBL/GenBank/DDBJ databases">
        <authorList>
            <person name="Luo J."/>
        </authorList>
    </citation>
    <scope>NUCLEOTIDE SEQUENCE</scope>
    <source>
        <strain evidence="13">DSM 25064</strain>
    </source>
</reference>
<dbReference type="InterPro" id="IPR027385">
    <property type="entry name" value="Beta-barrel_OMP"/>
</dbReference>
<dbReference type="RefSeq" id="WP_305169514.1">
    <property type="nucleotide sequence ID" value="NZ_JAUUUU010000001.1"/>
</dbReference>
<reference evidence="13" key="1">
    <citation type="journal article" date="2010" name="Int. J. Syst. Evol. Microbiol.">
        <title>Porticoccus litoralis gen. nov., sp. nov., a gammaproteobacterium isolated from the Yellow Sea.</title>
        <authorList>
            <person name="Oh H.M."/>
            <person name="Kim H."/>
            <person name="Kim K.M."/>
            <person name="Min G.S."/>
            <person name="Cho J.C."/>
        </authorList>
    </citation>
    <scope>NUCLEOTIDE SEQUENCE</scope>
    <source>
        <strain evidence="13">DSM 25064</strain>
    </source>
</reference>
<dbReference type="Pfam" id="PF00691">
    <property type="entry name" value="OmpA"/>
    <property type="match status" value="1"/>
</dbReference>
<dbReference type="PANTHER" id="PTHR30329">
    <property type="entry name" value="STATOR ELEMENT OF FLAGELLAR MOTOR COMPLEX"/>
    <property type="match status" value="1"/>
</dbReference>
<accession>A0AAW8B2L5</accession>
<dbReference type="Proteomes" id="UP001178354">
    <property type="component" value="Unassembled WGS sequence"/>
</dbReference>
<feature type="chain" id="PRO_5043622596" evidence="11">
    <location>
        <begin position="22"/>
        <end position="316"/>
    </location>
</feature>
<dbReference type="InterPro" id="IPR050330">
    <property type="entry name" value="Bact_OuterMem_StrucFunc"/>
</dbReference>
<feature type="signal peptide" evidence="11">
    <location>
        <begin position="1"/>
        <end position="21"/>
    </location>
</feature>
<organism evidence="13 14">
    <name type="scientific">Porticoccus litoralis</name>
    <dbReference type="NCBI Taxonomy" id="434086"/>
    <lineage>
        <taxon>Bacteria</taxon>
        <taxon>Pseudomonadati</taxon>
        <taxon>Pseudomonadota</taxon>
        <taxon>Gammaproteobacteria</taxon>
        <taxon>Cellvibrionales</taxon>
        <taxon>Porticoccaceae</taxon>
        <taxon>Porticoccus</taxon>
    </lineage>
</organism>
<dbReference type="InterPro" id="IPR006665">
    <property type="entry name" value="OmpA-like"/>
</dbReference>
<evidence type="ECO:0000256" key="8">
    <source>
        <dbReference type="ARBA" id="ARBA00023136"/>
    </source>
</evidence>
<dbReference type="CDD" id="cd07185">
    <property type="entry name" value="OmpA_C-like"/>
    <property type="match status" value="1"/>
</dbReference>
<dbReference type="GO" id="GO:0006811">
    <property type="term" value="P:monoatomic ion transport"/>
    <property type="evidence" value="ECO:0007669"/>
    <property type="project" value="UniProtKB-KW"/>
</dbReference>
<evidence type="ECO:0000256" key="9">
    <source>
        <dbReference type="ARBA" id="ARBA00023237"/>
    </source>
</evidence>
<keyword evidence="9" id="KW-0998">Cell outer membrane</keyword>
<dbReference type="EMBL" id="JAUUUU010000001">
    <property type="protein sequence ID" value="MDP1520001.1"/>
    <property type="molecule type" value="Genomic_DNA"/>
</dbReference>